<feature type="chain" id="PRO_5003938573" evidence="1">
    <location>
        <begin position="33"/>
        <end position="167"/>
    </location>
</feature>
<evidence type="ECO:0000256" key="1">
    <source>
        <dbReference type="SAM" id="SignalP"/>
    </source>
</evidence>
<evidence type="ECO:0000313" key="3">
    <source>
        <dbReference type="Proteomes" id="UP000010473"/>
    </source>
</evidence>
<keyword evidence="1" id="KW-0732">Signal</keyword>
<organism evidence="2 3">
    <name type="scientific">Stanieria cyanosphaera (strain ATCC 29371 / PCC 7437)</name>
    <dbReference type="NCBI Taxonomy" id="111780"/>
    <lineage>
        <taxon>Bacteria</taxon>
        <taxon>Bacillati</taxon>
        <taxon>Cyanobacteriota</taxon>
        <taxon>Cyanophyceae</taxon>
        <taxon>Pleurocapsales</taxon>
        <taxon>Dermocarpellaceae</taxon>
        <taxon>Stanieria</taxon>
    </lineage>
</organism>
<dbReference type="EMBL" id="CP003653">
    <property type="protein sequence ID" value="AFZ34598.1"/>
    <property type="molecule type" value="Genomic_DNA"/>
</dbReference>
<accession>K9XQ10</accession>
<evidence type="ECO:0000313" key="2">
    <source>
        <dbReference type="EMBL" id="AFZ34598.1"/>
    </source>
</evidence>
<sequence length="167" mass="17428">MKNHLLKFIRLSTLVSIPASLFTITLNFPATAASFGACASSLIDSGITGEQAATACADALEPKELSACVEKIKNNTAIAGEEALQACYRVRRPAELASCVTSINDQVGGEGKLMALNNCRSSLLPKRYADCVTGLTGSIPNLSGAKAMESCISAETFPPVLFPGQSN</sequence>
<dbReference type="KEGG" id="scs:Sta7437_1018"/>
<name>K9XQ10_STAC7</name>
<reference evidence="3" key="1">
    <citation type="journal article" date="2013" name="Proc. Natl. Acad. Sci. U.S.A.">
        <title>Improving the coverage of the cyanobacterial phylum using diversity-driven genome sequencing.</title>
        <authorList>
            <person name="Shih P.M."/>
            <person name="Wu D."/>
            <person name="Latifi A."/>
            <person name="Axen S.D."/>
            <person name="Fewer D.P."/>
            <person name="Talla E."/>
            <person name="Calteau A."/>
            <person name="Cai F."/>
            <person name="Tandeau de Marsac N."/>
            <person name="Rippka R."/>
            <person name="Herdman M."/>
            <person name="Sivonen K."/>
            <person name="Coursin T."/>
            <person name="Laurent T."/>
            <person name="Goodwin L."/>
            <person name="Nolan M."/>
            <person name="Davenport K.W."/>
            <person name="Han C.S."/>
            <person name="Rubin E.M."/>
            <person name="Eisen J.A."/>
            <person name="Woyke T."/>
            <person name="Gugger M."/>
            <person name="Kerfeld C.A."/>
        </authorList>
    </citation>
    <scope>NUCLEOTIDE SEQUENCE [LARGE SCALE GENOMIC DNA]</scope>
    <source>
        <strain evidence="3">ATCC 29371 / PCC 7437</strain>
    </source>
</reference>
<dbReference type="AlphaFoldDB" id="K9XQ10"/>
<dbReference type="eggNOG" id="ENOG5032T20">
    <property type="taxonomic scope" value="Bacteria"/>
</dbReference>
<dbReference type="STRING" id="111780.Sta7437_1018"/>
<protein>
    <submittedName>
        <fullName evidence="2">Uncharacterized protein</fullName>
    </submittedName>
</protein>
<proteinExistence type="predicted"/>
<gene>
    <name evidence="2" type="ordered locus">Sta7437_1018</name>
</gene>
<dbReference type="OrthoDB" id="425719at2"/>
<dbReference type="HOGENOM" id="CLU_093454_1_0_3"/>
<dbReference type="Proteomes" id="UP000010473">
    <property type="component" value="Chromosome"/>
</dbReference>
<feature type="signal peptide" evidence="1">
    <location>
        <begin position="1"/>
        <end position="32"/>
    </location>
</feature>
<dbReference type="RefSeq" id="WP_015192271.1">
    <property type="nucleotide sequence ID" value="NC_019748.1"/>
</dbReference>
<keyword evidence="3" id="KW-1185">Reference proteome</keyword>